<dbReference type="KEGG" id="mrr:Moror_4207"/>
<dbReference type="HOGENOM" id="CLU_023750_1_0_1"/>
<dbReference type="Proteomes" id="UP000017559">
    <property type="component" value="Unassembled WGS sequence"/>
</dbReference>
<comment type="caution">
    <text evidence="1">The sequence shown here is derived from an EMBL/GenBank/DDBJ whole genome shotgun (WGS) entry which is preliminary data.</text>
</comment>
<dbReference type="EMBL" id="AWSO01000425">
    <property type="protein sequence ID" value="ESK90638.1"/>
    <property type="molecule type" value="Genomic_DNA"/>
</dbReference>
<protein>
    <submittedName>
        <fullName evidence="1">Uncharacterized protein</fullName>
    </submittedName>
</protein>
<keyword evidence="2" id="KW-1185">Reference proteome</keyword>
<dbReference type="OrthoDB" id="3041260at2759"/>
<name>V2WUY3_MONRO</name>
<accession>V2WUY3</accession>
<proteinExistence type="predicted"/>
<reference evidence="1 2" key="1">
    <citation type="journal article" date="2014" name="BMC Genomics">
        <title>Genome and secretome analysis of the hemibiotrophic fungal pathogen, Moniliophthora roreri, which causes frosty pod rot disease of cacao: mechanisms of the biotrophic and necrotrophic phases.</title>
        <authorList>
            <person name="Meinhardt L.W."/>
            <person name="Costa G.G.L."/>
            <person name="Thomazella D.P.T."/>
            <person name="Teixeira P.J.P.L."/>
            <person name="Carazzolle M.F."/>
            <person name="Schuster S.C."/>
            <person name="Carlson J.E."/>
            <person name="Guiltinan M.J."/>
            <person name="Mieczkowski P."/>
            <person name="Farmer A."/>
            <person name="Ramaraj T."/>
            <person name="Crozier J."/>
            <person name="Davis R.E."/>
            <person name="Shao J."/>
            <person name="Melnick R.L."/>
            <person name="Pereira G.A.G."/>
            <person name="Bailey B.A."/>
        </authorList>
    </citation>
    <scope>NUCLEOTIDE SEQUENCE [LARGE SCALE GENOMIC DNA]</scope>
    <source>
        <strain evidence="1 2">MCA 2997</strain>
    </source>
</reference>
<evidence type="ECO:0000313" key="1">
    <source>
        <dbReference type="EMBL" id="ESK90638.1"/>
    </source>
</evidence>
<gene>
    <name evidence="1" type="ORF">Moror_4207</name>
</gene>
<sequence>MSISNSSTISFRDGNTLNNVGRDQITQFITAGVINVYDTAIKVEDEDYKEFEYVKQGDLYIVKKIHPQDTQDWEWSDVTIHADRMIYIAEIRGIPASRFTVVSYHGQDAIKLWRSDFLESSRRRYDQTSAQLFGINRSYIPSLIFYNELIPVSHVVRKSCFWGYLALSFLEAMRHWYERPLSQGYRAVIRLWIDTRTGQFCQNPNDRSSGLLRQGFGFYKFSFGLSASSVPSTTDMLKEDNALRFLQTHGALFDYPVLAHAEHLRLYSDHRCCCRCEITEAREAEHMRTHLPSCFFHDFDLNEVRFDTIYSRSRLGIARYPGHGTYIEAHSGLTNRTRIEDSGFTRFTLSRSLPVEAKFVASARYNLIRLAWLAQSPRIFNNLATSARPEEYFMMFVPTVSLSTVSRSKINEPSPWRTVYLFVYPLPSPLTWQSLDAWERGRTHFWSFDEGGQSEIPEGDLKCLGIPILTPRVRYGTVRVLSWPTYVYDAIREWQIARGFSPNTADFAKTMGYPKLEILSEKSKESSFYRLVGGWCAKQGVGRDTSSLWETSMGSGIGAFAF</sequence>
<organism evidence="1 2">
    <name type="scientific">Moniliophthora roreri (strain MCA 2997)</name>
    <name type="common">Cocoa frosty pod rot fungus</name>
    <name type="synonym">Crinipellis roreri</name>
    <dbReference type="NCBI Taxonomy" id="1381753"/>
    <lineage>
        <taxon>Eukaryota</taxon>
        <taxon>Fungi</taxon>
        <taxon>Dikarya</taxon>
        <taxon>Basidiomycota</taxon>
        <taxon>Agaricomycotina</taxon>
        <taxon>Agaricomycetes</taxon>
        <taxon>Agaricomycetidae</taxon>
        <taxon>Agaricales</taxon>
        <taxon>Marasmiineae</taxon>
        <taxon>Marasmiaceae</taxon>
        <taxon>Moniliophthora</taxon>
    </lineage>
</organism>
<dbReference type="AlphaFoldDB" id="V2WUY3"/>
<evidence type="ECO:0000313" key="2">
    <source>
        <dbReference type="Proteomes" id="UP000017559"/>
    </source>
</evidence>